<dbReference type="Pfam" id="PF11716">
    <property type="entry name" value="MDMPI_N"/>
    <property type="match status" value="1"/>
</dbReference>
<reference evidence="2" key="1">
    <citation type="journal article" date="2022" name="Pest Manag. Sci.">
        <title>Glutamicibacter halophytocola-mediated host fitness of potato tuber moth on Solanaceae crops.</title>
        <authorList>
            <person name="Wang W."/>
            <person name="Xiao G."/>
            <person name="Du G."/>
            <person name="Chang L."/>
            <person name="Yang Y."/>
            <person name="Ye J."/>
            <person name="Chen B."/>
        </authorList>
    </citation>
    <scope>NUCLEOTIDE SEQUENCE</scope>
    <source>
        <strain evidence="2">S2</strain>
    </source>
</reference>
<sequence length="197" mass="21457">MNKESRTMLASLEHSLQLGGRLVENIAGTQWNAPTPCSDWTVRKLLEHVVGMNLVFAAMLSGQRPPSRDADVLGEDPAGAYTRSAQLLLAAFGAPGVLEQSFQSPMGTATGFERLQIRSYDLLAHLWDLAQATGQALEDDPVLESSAQQAWEFARGQLADSPRSGRFDPPQPVSDEAPALDRLVAFLGRPVPWTPHR</sequence>
<dbReference type="InterPro" id="IPR024344">
    <property type="entry name" value="MDMPI_metal-binding"/>
</dbReference>
<dbReference type="NCBIfam" id="TIGR03083">
    <property type="entry name" value="maleylpyruvate isomerase family mycothiol-dependent enzyme"/>
    <property type="match status" value="1"/>
</dbReference>
<dbReference type="RefSeq" id="WP_195181684.1">
    <property type="nucleotide sequence ID" value="NZ_CP102487.1"/>
</dbReference>
<dbReference type="Proteomes" id="UP001060018">
    <property type="component" value="Chromosome"/>
</dbReference>
<accession>A0AA95BR85</accession>
<dbReference type="SUPFAM" id="SSF109854">
    <property type="entry name" value="DinB/YfiT-like putative metalloenzymes"/>
    <property type="match status" value="1"/>
</dbReference>
<protein>
    <submittedName>
        <fullName evidence="2">TIGR03086 family metal-binding protein</fullName>
    </submittedName>
</protein>
<dbReference type="InterPro" id="IPR017517">
    <property type="entry name" value="Maleyloyr_isom"/>
</dbReference>
<dbReference type="EMBL" id="CP102487">
    <property type="protein sequence ID" value="UUX60101.1"/>
    <property type="molecule type" value="Genomic_DNA"/>
</dbReference>
<gene>
    <name evidence="2" type="ORF">NUH22_05675</name>
</gene>
<dbReference type="AlphaFoldDB" id="A0AA95BR85"/>
<dbReference type="GO" id="GO:0046872">
    <property type="term" value="F:metal ion binding"/>
    <property type="evidence" value="ECO:0007669"/>
    <property type="project" value="InterPro"/>
</dbReference>
<name>A0AA95BR85_9MICC</name>
<dbReference type="InterPro" id="IPR017520">
    <property type="entry name" value="CHP03086"/>
</dbReference>
<feature type="domain" description="Mycothiol-dependent maleylpyruvate isomerase metal-binding" evidence="1">
    <location>
        <begin position="19"/>
        <end position="130"/>
    </location>
</feature>
<proteinExistence type="predicted"/>
<organism evidence="2 3">
    <name type="scientific">Glutamicibacter halophytocola</name>
    <dbReference type="NCBI Taxonomy" id="1933880"/>
    <lineage>
        <taxon>Bacteria</taxon>
        <taxon>Bacillati</taxon>
        <taxon>Actinomycetota</taxon>
        <taxon>Actinomycetes</taxon>
        <taxon>Micrococcales</taxon>
        <taxon>Micrococcaceae</taxon>
        <taxon>Glutamicibacter</taxon>
    </lineage>
</organism>
<dbReference type="Gene3D" id="1.20.120.450">
    <property type="entry name" value="dinb family like domain"/>
    <property type="match status" value="1"/>
</dbReference>
<dbReference type="NCBIfam" id="TIGR03086">
    <property type="entry name" value="TIGR03086 family metal-binding protein"/>
    <property type="match status" value="1"/>
</dbReference>
<evidence type="ECO:0000313" key="2">
    <source>
        <dbReference type="EMBL" id="UUX60101.1"/>
    </source>
</evidence>
<evidence type="ECO:0000313" key="3">
    <source>
        <dbReference type="Proteomes" id="UP001060018"/>
    </source>
</evidence>
<evidence type="ECO:0000259" key="1">
    <source>
        <dbReference type="Pfam" id="PF11716"/>
    </source>
</evidence>
<dbReference type="InterPro" id="IPR034660">
    <property type="entry name" value="DinB/YfiT-like"/>
</dbReference>